<evidence type="ECO:0000313" key="3">
    <source>
        <dbReference type="Proteomes" id="UP000199546"/>
    </source>
</evidence>
<dbReference type="Proteomes" id="UP000199546">
    <property type="component" value="Unassembled WGS sequence"/>
</dbReference>
<gene>
    <name evidence="2" type="ORF">SAMN05660657_03568</name>
</gene>
<reference evidence="3" key="1">
    <citation type="submission" date="2016-10" db="EMBL/GenBank/DDBJ databases">
        <authorList>
            <person name="Varghese N."/>
            <person name="Submissions S."/>
        </authorList>
    </citation>
    <scope>NUCLEOTIDE SEQUENCE [LARGE SCALE GENOMIC DNA]</scope>
    <source>
        <strain evidence="3">DSM 46136</strain>
    </source>
</reference>
<feature type="compositionally biased region" description="Basic and acidic residues" evidence="1">
    <location>
        <begin position="43"/>
        <end position="57"/>
    </location>
</feature>
<evidence type="ECO:0008006" key="4">
    <source>
        <dbReference type="Google" id="ProtNLM"/>
    </source>
</evidence>
<proteinExistence type="predicted"/>
<dbReference type="RefSeq" id="WP_175551655.1">
    <property type="nucleotide sequence ID" value="NZ_FPBA01000014.1"/>
</dbReference>
<sequence>MTDSHERPGHGTADPDGYLIEQAPEGYRWTCRADGRTAGPFPSREEAVVSAEVDRTA</sequence>
<dbReference type="AlphaFoldDB" id="A0A1I7BH60"/>
<evidence type="ECO:0000256" key="1">
    <source>
        <dbReference type="SAM" id="MobiDB-lite"/>
    </source>
</evidence>
<dbReference type="EMBL" id="FPBA01000014">
    <property type="protein sequence ID" value="SFT86520.1"/>
    <property type="molecule type" value="Genomic_DNA"/>
</dbReference>
<organism evidence="2 3">
    <name type="scientific">Geodermatophilus amargosae</name>
    <dbReference type="NCBI Taxonomy" id="1296565"/>
    <lineage>
        <taxon>Bacteria</taxon>
        <taxon>Bacillati</taxon>
        <taxon>Actinomycetota</taxon>
        <taxon>Actinomycetes</taxon>
        <taxon>Geodermatophilales</taxon>
        <taxon>Geodermatophilaceae</taxon>
        <taxon>Geodermatophilus</taxon>
    </lineage>
</organism>
<keyword evidence="3" id="KW-1185">Reference proteome</keyword>
<evidence type="ECO:0000313" key="2">
    <source>
        <dbReference type="EMBL" id="SFT86520.1"/>
    </source>
</evidence>
<name>A0A1I7BH60_9ACTN</name>
<dbReference type="STRING" id="1296565.SAMN05660657_03568"/>
<accession>A0A1I7BH60</accession>
<protein>
    <recommendedName>
        <fullName evidence="4">DUF2188 domain-containing protein</fullName>
    </recommendedName>
</protein>
<feature type="region of interest" description="Disordered" evidence="1">
    <location>
        <begin position="36"/>
        <end position="57"/>
    </location>
</feature>